<keyword evidence="1" id="KW-0812">Transmembrane</keyword>
<dbReference type="AlphaFoldDB" id="K1S9B4"/>
<dbReference type="InterPro" id="IPR047135">
    <property type="entry name" value="YsiQ"/>
</dbReference>
<proteinExistence type="predicted"/>
<keyword evidence="1" id="KW-0472">Membrane</keyword>
<dbReference type="EMBL" id="AJWZ01009763">
    <property type="protein sequence ID" value="EKC50365.1"/>
    <property type="molecule type" value="Genomic_DNA"/>
</dbReference>
<gene>
    <name evidence="2" type="ORF">OBE_14170</name>
</gene>
<evidence type="ECO:0000313" key="2">
    <source>
        <dbReference type="EMBL" id="EKC50365.1"/>
    </source>
</evidence>
<feature type="transmembrane region" description="Helical" evidence="1">
    <location>
        <begin position="21"/>
        <end position="43"/>
    </location>
</feature>
<protein>
    <submittedName>
        <fullName evidence="2">Multi antimicrobial extrusion protein MatE</fullName>
    </submittedName>
</protein>
<dbReference type="GO" id="GO:0016020">
    <property type="term" value="C:membrane"/>
    <property type="evidence" value="ECO:0007669"/>
    <property type="project" value="InterPro"/>
</dbReference>
<dbReference type="GO" id="GO:0042910">
    <property type="term" value="F:xenobiotic transmembrane transporter activity"/>
    <property type="evidence" value="ECO:0007669"/>
    <property type="project" value="InterPro"/>
</dbReference>
<accession>K1S9B4</accession>
<comment type="caution">
    <text evidence="2">The sequence shown here is derived from an EMBL/GenBank/DDBJ whole genome shotgun (WGS) entry which is preliminary data.</text>
</comment>
<dbReference type="GO" id="GO:0015297">
    <property type="term" value="F:antiporter activity"/>
    <property type="evidence" value="ECO:0007669"/>
    <property type="project" value="InterPro"/>
</dbReference>
<dbReference type="PANTHER" id="PTHR42925">
    <property type="entry name" value="MULTIDRUG AND TOXIN EFFLUX PROTEIN MATE FAMILY"/>
    <property type="match status" value="1"/>
</dbReference>
<sequence length="127" mass="14000">MRLIREEKTFIREAVLLMLPMILQNFVTFSMSMADTFMVGVLGETALAAVTMANSPFYVMQLMIFGVQSGMSVLVAQYHGRGDQEAINRVMGIALFVSTTITGLLAITAFCIPEQIMRVLTNNADLV</sequence>
<dbReference type="PANTHER" id="PTHR42925:SF2">
    <property type="entry name" value="NA+ DRIVEN MULTIDRUG EFFLUX PUMP"/>
    <property type="match status" value="1"/>
</dbReference>
<keyword evidence="1" id="KW-1133">Transmembrane helix</keyword>
<dbReference type="InterPro" id="IPR002528">
    <property type="entry name" value="MATE_fam"/>
</dbReference>
<name>K1S9B4_9ZZZZ</name>
<feature type="transmembrane region" description="Helical" evidence="1">
    <location>
        <begin position="90"/>
        <end position="110"/>
    </location>
</feature>
<evidence type="ECO:0000256" key="1">
    <source>
        <dbReference type="SAM" id="Phobius"/>
    </source>
</evidence>
<feature type="non-terminal residue" evidence="2">
    <location>
        <position position="127"/>
    </location>
</feature>
<dbReference type="Pfam" id="PF01554">
    <property type="entry name" value="MatE"/>
    <property type="match status" value="1"/>
</dbReference>
<reference evidence="2" key="1">
    <citation type="journal article" date="2013" name="Environ. Microbiol.">
        <title>Microbiota from the distal guts of lean and obese adolescents exhibit partial functional redundancy besides clear differences in community structure.</title>
        <authorList>
            <person name="Ferrer M."/>
            <person name="Ruiz A."/>
            <person name="Lanza F."/>
            <person name="Haange S.B."/>
            <person name="Oberbach A."/>
            <person name="Till H."/>
            <person name="Bargiela R."/>
            <person name="Campoy C."/>
            <person name="Segura M.T."/>
            <person name="Richter M."/>
            <person name="von Bergen M."/>
            <person name="Seifert J."/>
            <person name="Suarez A."/>
        </authorList>
    </citation>
    <scope>NUCLEOTIDE SEQUENCE</scope>
</reference>
<feature type="transmembrane region" description="Helical" evidence="1">
    <location>
        <begin position="55"/>
        <end position="78"/>
    </location>
</feature>
<organism evidence="2">
    <name type="scientific">human gut metagenome</name>
    <dbReference type="NCBI Taxonomy" id="408170"/>
    <lineage>
        <taxon>unclassified sequences</taxon>
        <taxon>metagenomes</taxon>
        <taxon>organismal metagenomes</taxon>
    </lineage>
</organism>